<evidence type="ECO:0000256" key="1">
    <source>
        <dbReference type="SAM" id="MobiDB-lite"/>
    </source>
</evidence>
<keyword evidence="2" id="KW-1133">Transmembrane helix</keyword>
<reference evidence="3" key="1">
    <citation type="journal article" date="2013" name="BMC Genomics">
        <title>Unscrambling butterfly oogenesis.</title>
        <authorList>
            <person name="Carter J.M."/>
            <person name="Baker S.C."/>
            <person name="Pink R."/>
            <person name="Carter D.R."/>
            <person name="Collins A."/>
            <person name="Tomlin J."/>
            <person name="Gibbs M."/>
            <person name="Breuker C.J."/>
        </authorList>
    </citation>
    <scope>NUCLEOTIDE SEQUENCE</scope>
    <source>
        <tissue evidence="3">Ovary</tissue>
    </source>
</reference>
<name>S4PJK3_9NEOP</name>
<keyword evidence="2" id="KW-0812">Transmembrane</keyword>
<feature type="compositionally biased region" description="Polar residues" evidence="1">
    <location>
        <begin position="62"/>
        <end position="71"/>
    </location>
</feature>
<accession>S4PJK3</accession>
<reference evidence="3" key="2">
    <citation type="submission" date="2013-05" db="EMBL/GenBank/DDBJ databases">
        <authorList>
            <person name="Carter J.-M."/>
            <person name="Baker S.C."/>
            <person name="Pink R."/>
            <person name="Carter D.R.F."/>
            <person name="Collins A."/>
            <person name="Tomlin J."/>
            <person name="Gibbs M."/>
            <person name="Breuker C.J."/>
        </authorList>
    </citation>
    <scope>NUCLEOTIDE SEQUENCE</scope>
    <source>
        <tissue evidence="3">Ovary</tissue>
    </source>
</reference>
<dbReference type="EMBL" id="GAIX01002597">
    <property type="protein sequence ID" value="JAA89963.1"/>
    <property type="molecule type" value="Transcribed_RNA"/>
</dbReference>
<dbReference type="AlphaFoldDB" id="S4PJK3"/>
<protein>
    <submittedName>
        <fullName evidence="3">Uncharacterized protein</fullName>
    </submittedName>
</protein>
<feature type="compositionally biased region" description="Low complexity" evidence="1">
    <location>
        <begin position="45"/>
        <end position="61"/>
    </location>
</feature>
<feature type="region of interest" description="Disordered" evidence="1">
    <location>
        <begin position="32"/>
        <end position="83"/>
    </location>
</feature>
<feature type="transmembrane region" description="Helical" evidence="2">
    <location>
        <begin position="6"/>
        <end position="26"/>
    </location>
</feature>
<keyword evidence="2" id="KW-0472">Membrane</keyword>
<organism evidence="3">
    <name type="scientific">Pararge aegeria</name>
    <name type="common">speckled wood butterfly</name>
    <dbReference type="NCBI Taxonomy" id="116150"/>
    <lineage>
        <taxon>Eukaryota</taxon>
        <taxon>Metazoa</taxon>
        <taxon>Ecdysozoa</taxon>
        <taxon>Arthropoda</taxon>
        <taxon>Hexapoda</taxon>
        <taxon>Insecta</taxon>
        <taxon>Pterygota</taxon>
        <taxon>Neoptera</taxon>
        <taxon>Endopterygota</taxon>
        <taxon>Lepidoptera</taxon>
        <taxon>Glossata</taxon>
        <taxon>Ditrysia</taxon>
        <taxon>Papilionoidea</taxon>
        <taxon>Nymphalidae</taxon>
        <taxon>Satyrinae</taxon>
        <taxon>Satyrini</taxon>
        <taxon>Parargina</taxon>
        <taxon>Pararge</taxon>
    </lineage>
</organism>
<evidence type="ECO:0000313" key="3">
    <source>
        <dbReference type="EMBL" id="JAA89963.1"/>
    </source>
</evidence>
<proteinExistence type="predicted"/>
<sequence>MAAKLYMVAIVIAYFILSGTCTFLPICGSSVPRRPSGNGQGPTINVNPVNNAKSSSSSNPSTIQDARQDTGSPGYGIPPYQVW</sequence>
<evidence type="ECO:0000256" key="2">
    <source>
        <dbReference type="SAM" id="Phobius"/>
    </source>
</evidence>